<evidence type="ECO:0000313" key="2">
    <source>
        <dbReference type="Proteomes" id="UP000432015"/>
    </source>
</evidence>
<name>A0A7K1KWI2_9ACTN</name>
<comment type="caution">
    <text evidence="1">The sequence shown here is derived from an EMBL/GenBank/DDBJ whole genome shotgun (WGS) entry which is preliminary data.</text>
</comment>
<dbReference type="RefSeq" id="WP_156215532.1">
    <property type="nucleotide sequence ID" value="NZ_JAICDF010000022.1"/>
</dbReference>
<accession>A0A7K1KWI2</accession>
<dbReference type="Pfam" id="PF19379">
    <property type="entry name" value="DUF5954"/>
    <property type="match status" value="1"/>
</dbReference>
<dbReference type="EMBL" id="WOFH01000002">
    <property type="protein sequence ID" value="MUN36554.1"/>
    <property type="molecule type" value="Genomic_DNA"/>
</dbReference>
<keyword evidence="2" id="KW-1185">Reference proteome</keyword>
<proteinExistence type="predicted"/>
<evidence type="ECO:0008006" key="3">
    <source>
        <dbReference type="Google" id="ProtNLM"/>
    </source>
</evidence>
<organism evidence="1 2">
    <name type="scientific">Actinomadura litoris</name>
    <dbReference type="NCBI Taxonomy" id="2678616"/>
    <lineage>
        <taxon>Bacteria</taxon>
        <taxon>Bacillati</taxon>
        <taxon>Actinomycetota</taxon>
        <taxon>Actinomycetes</taxon>
        <taxon>Streptosporangiales</taxon>
        <taxon>Thermomonosporaceae</taxon>
        <taxon>Actinomadura</taxon>
    </lineage>
</organism>
<protein>
    <recommendedName>
        <fullName evidence="3">PE-PGRS family protein</fullName>
    </recommendedName>
</protein>
<reference evidence="1 2" key="1">
    <citation type="submission" date="2019-11" db="EMBL/GenBank/DDBJ databases">
        <authorList>
            <person name="Cao P."/>
        </authorList>
    </citation>
    <scope>NUCLEOTIDE SEQUENCE [LARGE SCALE GENOMIC DNA]</scope>
    <source>
        <strain evidence="1 2">NEAU-AAG5</strain>
    </source>
</reference>
<evidence type="ECO:0000313" key="1">
    <source>
        <dbReference type="EMBL" id="MUN36554.1"/>
    </source>
</evidence>
<dbReference type="InterPro" id="IPR045998">
    <property type="entry name" value="DUF5954"/>
</dbReference>
<dbReference type="AlphaFoldDB" id="A0A7K1KWI2"/>
<gene>
    <name evidence="1" type="ORF">GNZ18_08075</name>
</gene>
<dbReference type="Proteomes" id="UP000432015">
    <property type="component" value="Unassembled WGS sequence"/>
</dbReference>
<sequence length="310" mass="33726">MASEGMPGYDLINLVRDLGPVEAVRDQESAERMRVYPKIVGAGPPDFGIAERSGGAWRIRHLGALEPYGARIDLAIHLRDTAVRHERRVREKMLAIADRCDPEVGEPTTETDFAAGGRRYRIVRVLGFTRFGEDGPEPARPTDTEEGPLRSFLIDPTAPVGPSDAALRLELLSLLPAAGTVPEAVRREAVAAIREHPGVVLLPPEFTVAEDLDDRWRPLTGGDGPQDARDALAHYFRVILPRHAPGGGPPPSKGELAEYARAADQVDAERGVEFVACGRRFRIVRVVRMVRVGPDGPEPARPSDEDPGDG</sequence>